<gene>
    <name evidence="2" type="ORF">SAMN05216464_10520</name>
</gene>
<dbReference type="EMBL" id="FNAI01000005">
    <property type="protein sequence ID" value="SDE26286.1"/>
    <property type="molecule type" value="Genomic_DNA"/>
</dbReference>
<protein>
    <recommendedName>
        <fullName evidence="4">DUF2975 domain-containing protein</fullName>
    </recommendedName>
</protein>
<dbReference type="OrthoDB" id="792060at2"/>
<feature type="transmembrane region" description="Helical" evidence="1">
    <location>
        <begin position="99"/>
        <end position="123"/>
    </location>
</feature>
<dbReference type="AlphaFoldDB" id="A0A1G7BIL3"/>
<accession>A0A1G7BIL3</accession>
<sequence>MVMKKIQSLQLLVYVAFGLLFIQDGALDAWQGFKDGLTDVVNINGETVSHGPPLQTVFDGSFITHKPGADLKVGNNYILQNITISSDVWVDDKRVDTHYLITGLQVSLTFVVLFVMIAIAYTTNKVIRNISEGTMFEFKCVKQIKNIGLLLMLYALLDFAYQQVTYHQQVLMIHAPLKVLNASAFNFSALILAILLFIIAEAFKKGARLKDELSLTI</sequence>
<feature type="transmembrane region" description="Helical" evidence="1">
    <location>
        <begin position="144"/>
        <end position="164"/>
    </location>
</feature>
<evidence type="ECO:0000256" key="1">
    <source>
        <dbReference type="SAM" id="Phobius"/>
    </source>
</evidence>
<feature type="transmembrane region" description="Helical" evidence="1">
    <location>
        <begin position="184"/>
        <end position="203"/>
    </location>
</feature>
<reference evidence="2 3" key="1">
    <citation type="submission" date="2016-10" db="EMBL/GenBank/DDBJ databases">
        <authorList>
            <person name="de Groot N.N."/>
        </authorList>
    </citation>
    <scope>NUCLEOTIDE SEQUENCE [LARGE SCALE GENOMIC DNA]</scope>
    <source>
        <strain evidence="2 3">47C3B</strain>
    </source>
</reference>
<keyword evidence="1" id="KW-1133">Transmembrane helix</keyword>
<evidence type="ECO:0008006" key="4">
    <source>
        <dbReference type="Google" id="ProtNLM"/>
    </source>
</evidence>
<evidence type="ECO:0000313" key="3">
    <source>
        <dbReference type="Proteomes" id="UP000199072"/>
    </source>
</evidence>
<evidence type="ECO:0000313" key="2">
    <source>
        <dbReference type="EMBL" id="SDE26286.1"/>
    </source>
</evidence>
<name>A0A1G7BIL3_9SPHI</name>
<proteinExistence type="predicted"/>
<dbReference type="InterPro" id="IPR021354">
    <property type="entry name" value="DUF2975"/>
</dbReference>
<dbReference type="Pfam" id="PF11188">
    <property type="entry name" value="DUF2975"/>
    <property type="match status" value="1"/>
</dbReference>
<dbReference type="Proteomes" id="UP000199072">
    <property type="component" value="Unassembled WGS sequence"/>
</dbReference>
<keyword evidence="1" id="KW-0472">Membrane</keyword>
<keyword evidence="1" id="KW-0812">Transmembrane</keyword>
<keyword evidence="3" id="KW-1185">Reference proteome</keyword>
<organism evidence="2 3">
    <name type="scientific">Mucilaginibacter pineti</name>
    <dbReference type="NCBI Taxonomy" id="1391627"/>
    <lineage>
        <taxon>Bacteria</taxon>
        <taxon>Pseudomonadati</taxon>
        <taxon>Bacteroidota</taxon>
        <taxon>Sphingobacteriia</taxon>
        <taxon>Sphingobacteriales</taxon>
        <taxon>Sphingobacteriaceae</taxon>
        <taxon>Mucilaginibacter</taxon>
    </lineage>
</organism>
<dbReference type="STRING" id="1391627.SAMN05216464_10520"/>